<evidence type="ECO:0000313" key="2">
    <source>
        <dbReference type="EMBL" id="KAJ7024586.1"/>
    </source>
</evidence>
<evidence type="ECO:0000313" key="3">
    <source>
        <dbReference type="Proteomes" id="UP001218188"/>
    </source>
</evidence>
<comment type="caution">
    <text evidence="2">The sequence shown here is derived from an EMBL/GenBank/DDBJ whole genome shotgun (WGS) entry which is preliminary data.</text>
</comment>
<protein>
    <submittedName>
        <fullName evidence="2">Uncharacterized protein</fullName>
    </submittedName>
</protein>
<reference evidence="2" key="1">
    <citation type="submission" date="2023-03" db="EMBL/GenBank/DDBJ databases">
        <title>Massive genome expansion in bonnet fungi (Mycena s.s.) driven by repeated elements and novel gene families across ecological guilds.</title>
        <authorList>
            <consortium name="Lawrence Berkeley National Laboratory"/>
            <person name="Harder C.B."/>
            <person name="Miyauchi S."/>
            <person name="Viragh M."/>
            <person name="Kuo A."/>
            <person name="Thoen E."/>
            <person name="Andreopoulos B."/>
            <person name="Lu D."/>
            <person name="Skrede I."/>
            <person name="Drula E."/>
            <person name="Henrissat B."/>
            <person name="Morin E."/>
            <person name="Kohler A."/>
            <person name="Barry K."/>
            <person name="LaButti K."/>
            <person name="Morin E."/>
            <person name="Salamov A."/>
            <person name="Lipzen A."/>
            <person name="Mereny Z."/>
            <person name="Hegedus B."/>
            <person name="Baldrian P."/>
            <person name="Stursova M."/>
            <person name="Weitz H."/>
            <person name="Taylor A."/>
            <person name="Grigoriev I.V."/>
            <person name="Nagy L.G."/>
            <person name="Martin F."/>
            <person name="Kauserud H."/>
        </authorList>
    </citation>
    <scope>NUCLEOTIDE SEQUENCE</scope>
    <source>
        <strain evidence="2">CBHHK200</strain>
    </source>
</reference>
<sequence>MTNPNRPQSPTSMFVPFVGSPTSYILMPIAAFAVAQLPVVPAITAQTPPVKDKEALTPKDKEAATPPTPAARIPPGAGLPVPLLALMRSEDGPFTANEVFSVAPAQPLAPVDEEAPAAEWYAITRGRFVGVVDQFALSAVAISGVAHNASKAYPTQALALNAFNQALTWGGVQVVYLATMPVFPYTGSVILSIWERRGQEQLM</sequence>
<feature type="compositionally biased region" description="Basic and acidic residues" evidence="1">
    <location>
        <begin position="50"/>
        <end position="63"/>
    </location>
</feature>
<evidence type="ECO:0000256" key="1">
    <source>
        <dbReference type="SAM" id="MobiDB-lite"/>
    </source>
</evidence>
<dbReference type="AlphaFoldDB" id="A0AAD6SB41"/>
<proteinExistence type="predicted"/>
<organism evidence="2 3">
    <name type="scientific">Mycena alexandri</name>
    <dbReference type="NCBI Taxonomy" id="1745969"/>
    <lineage>
        <taxon>Eukaryota</taxon>
        <taxon>Fungi</taxon>
        <taxon>Dikarya</taxon>
        <taxon>Basidiomycota</taxon>
        <taxon>Agaricomycotina</taxon>
        <taxon>Agaricomycetes</taxon>
        <taxon>Agaricomycetidae</taxon>
        <taxon>Agaricales</taxon>
        <taxon>Marasmiineae</taxon>
        <taxon>Mycenaceae</taxon>
        <taxon>Mycena</taxon>
    </lineage>
</organism>
<dbReference type="Proteomes" id="UP001218188">
    <property type="component" value="Unassembled WGS sequence"/>
</dbReference>
<gene>
    <name evidence="2" type="ORF">C8F04DRAFT_1270126</name>
</gene>
<name>A0AAD6SB41_9AGAR</name>
<keyword evidence="3" id="KW-1185">Reference proteome</keyword>
<dbReference type="EMBL" id="JARJCM010000167">
    <property type="protein sequence ID" value="KAJ7024586.1"/>
    <property type="molecule type" value="Genomic_DNA"/>
</dbReference>
<accession>A0AAD6SB41</accession>
<feature type="region of interest" description="Disordered" evidence="1">
    <location>
        <begin position="48"/>
        <end position="75"/>
    </location>
</feature>